<protein>
    <submittedName>
        <fullName evidence="2">Putative RNA-directed DNA polymerase from transposon BS</fullName>
    </submittedName>
</protein>
<dbReference type="AlphaFoldDB" id="A0A8J5CFZ7"/>
<proteinExistence type="predicted"/>
<gene>
    <name evidence="2" type="primary">RTase_5</name>
    <name evidence="2" type="ORF">GWK47_024138</name>
</gene>
<accession>A0A8J5CFZ7</accession>
<keyword evidence="2" id="KW-0695">RNA-directed DNA polymerase</keyword>
<feature type="domain" description="Reverse transcriptase" evidence="1">
    <location>
        <begin position="1"/>
        <end position="123"/>
    </location>
</feature>
<organism evidence="2 3">
    <name type="scientific">Chionoecetes opilio</name>
    <name type="common">Atlantic snow crab</name>
    <name type="synonym">Cancer opilio</name>
    <dbReference type="NCBI Taxonomy" id="41210"/>
    <lineage>
        <taxon>Eukaryota</taxon>
        <taxon>Metazoa</taxon>
        <taxon>Ecdysozoa</taxon>
        <taxon>Arthropoda</taxon>
        <taxon>Crustacea</taxon>
        <taxon>Multicrustacea</taxon>
        <taxon>Malacostraca</taxon>
        <taxon>Eumalacostraca</taxon>
        <taxon>Eucarida</taxon>
        <taxon>Decapoda</taxon>
        <taxon>Pleocyemata</taxon>
        <taxon>Brachyura</taxon>
        <taxon>Eubrachyura</taxon>
        <taxon>Majoidea</taxon>
        <taxon>Majidae</taxon>
        <taxon>Chionoecetes</taxon>
    </lineage>
</organism>
<dbReference type="OrthoDB" id="6381911at2759"/>
<dbReference type="EMBL" id="JACEEZ010024817">
    <property type="protein sequence ID" value="KAG0707861.1"/>
    <property type="molecule type" value="Genomic_DNA"/>
</dbReference>
<keyword evidence="3" id="KW-1185">Reference proteome</keyword>
<dbReference type="InterPro" id="IPR043502">
    <property type="entry name" value="DNA/RNA_pol_sf"/>
</dbReference>
<comment type="caution">
    <text evidence="2">The sequence shown here is derived from an EMBL/GenBank/DDBJ whole genome shotgun (WGS) entry which is preliminary data.</text>
</comment>
<name>A0A8J5CFZ7_CHIOP</name>
<dbReference type="Pfam" id="PF00078">
    <property type="entry name" value="RVT_1"/>
    <property type="match status" value="1"/>
</dbReference>
<dbReference type="GO" id="GO:0003964">
    <property type="term" value="F:RNA-directed DNA polymerase activity"/>
    <property type="evidence" value="ECO:0007669"/>
    <property type="project" value="UniProtKB-KW"/>
</dbReference>
<dbReference type="InterPro" id="IPR000477">
    <property type="entry name" value="RT_dom"/>
</dbReference>
<dbReference type="PANTHER" id="PTHR33332">
    <property type="entry name" value="REVERSE TRANSCRIPTASE DOMAIN-CONTAINING PROTEIN"/>
    <property type="match status" value="1"/>
</dbReference>
<dbReference type="PROSITE" id="PS50878">
    <property type="entry name" value="RT_POL"/>
    <property type="match status" value="1"/>
</dbReference>
<dbReference type="Proteomes" id="UP000770661">
    <property type="component" value="Unassembled WGS sequence"/>
</dbReference>
<evidence type="ECO:0000313" key="3">
    <source>
        <dbReference type="Proteomes" id="UP000770661"/>
    </source>
</evidence>
<keyword evidence="2" id="KW-0548">Nucleotidyltransferase</keyword>
<sequence>MTSLFIDLEGAFDSAPHDGILRKLATMHITGPTLAWLQNFLSGRTFRVAVGASTSPSQSIRRGVPQGSILSPVLFNVLLSDLHIPPHSHLLIYADDITIISRASTQIRHKHTYRKQPLHWLTG</sequence>
<keyword evidence="2" id="KW-0808">Transferase</keyword>
<reference evidence="2" key="1">
    <citation type="submission" date="2020-07" db="EMBL/GenBank/DDBJ databases">
        <title>The High-quality genome of the commercially important snow crab, Chionoecetes opilio.</title>
        <authorList>
            <person name="Jeong J.-H."/>
            <person name="Ryu S."/>
        </authorList>
    </citation>
    <scope>NUCLEOTIDE SEQUENCE</scope>
    <source>
        <strain evidence="2">MADBK_172401_WGS</strain>
        <tissue evidence="2">Digestive gland</tissue>
    </source>
</reference>
<dbReference type="SUPFAM" id="SSF56672">
    <property type="entry name" value="DNA/RNA polymerases"/>
    <property type="match status" value="1"/>
</dbReference>
<evidence type="ECO:0000259" key="1">
    <source>
        <dbReference type="PROSITE" id="PS50878"/>
    </source>
</evidence>
<evidence type="ECO:0000313" key="2">
    <source>
        <dbReference type="EMBL" id="KAG0707861.1"/>
    </source>
</evidence>